<comment type="caution">
    <text evidence="1">The sequence shown here is derived from an EMBL/GenBank/DDBJ whole genome shotgun (WGS) entry which is preliminary data.</text>
</comment>
<dbReference type="Proteomes" id="UP000274515">
    <property type="component" value="Unassembled WGS sequence"/>
</dbReference>
<keyword evidence="1" id="KW-0489">Methyltransferase</keyword>
<dbReference type="EMBL" id="RSAA01000004">
    <property type="protein sequence ID" value="RRO19265.1"/>
    <property type="molecule type" value="Genomic_DNA"/>
</dbReference>
<organism evidence="1 2">
    <name type="scientific">Saccharopolyspora rhizosphaerae</name>
    <dbReference type="NCBI Taxonomy" id="2492662"/>
    <lineage>
        <taxon>Bacteria</taxon>
        <taxon>Bacillati</taxon>
        <taxon>Actinomycetota</taxon>
        <taxon>Actinomycetes</taxon>
        <taxon>Pseudonocardiales</taxon>
        <taxon>Pseudonocardiaceae</taxon>
        <taxon>Saccharopolyspora</taxon>
    </lineage>
</organism>
<sequence>MSQSRAEMFAPEGVDLEHPNVARVYDYYLGGKANYAVDRVFGEKALERYPFVAPAAKANRLFLHRVVRYLCKQGVRQFIDIGSGVPTMGSTHQVADEVVDDASCAYVDNEPVAVAHSRILLEQEEVTDQHTVLHADLRDPDGLWQQIEESGVIDVEQPVALLLIAVLHVTQPGPSGEDVGPQAVARFRELLPKGSYLVISHGTADDVPEKRKQEMAEFGKMYDKSSTPVIWRPHDEIEAFFGDFEMVEPGCTWTPLWHPEETGENAPVIEFDSPNDSVVWAGVGRKA</sequence>
<dbReference type="RefSeq" id="WP_125088762.1">
    <property type="nucleotide sequence ID" value="NZ_RSAA01000004.1"/>
</dbReference>
<gene>
    <name evidence="1" type="ORF">EIL87_03905</name>
</gene>
<evidence type="ECO:0000313" key="1">
    <source>
        <dbReference type="EMBL" id="RRO19265.1"/>
    </source>
</evidence>
<dbReference type="OrthoDB" id="3514105at2"/>
<evidence type="ECO:0000313" key="2">
    <source>
        <dbReference type="Proteomes" id="UP000274515"/>
    </source>
</evidence>
<dbReference type="InterPro" id="IPR006764">
    <property type="entry name" value="SAM_dep_MeTrfase_SAV2177_type"/>
</dbReference>
<dbReference type="Gene3D" id="3.40.50.150">
    <property type="entry name" value="Vaccinia Virus protein VP39"/>
    <property type="match status" value="1"/>
</dbReference>
<dbReference type="SUPFAM" id="SSF53335">
    <property type="entry name" value="S-adenosyl-L-methionine-dependent methyltransferases"/>
    <property type="match status" value="1"/>
</dbReference>
<dbReference type="InterPro" id="IPR029063">
    <property type="entry name" value="SAM-dependent_MTases_sf"/>
</dbReference>
<keyword evidence="2" id="KW-1185">Reference proteome</keyword>
<name>A0A3R8Q5Z3_9PSEU</name>
<dbReference type="PIRSF" id="PIRSF017393">
    <property type="entry name" value="MTase_SAV2177"/>
    <property type="match status" value="1"/>
</dbReference>
<dbReference type="AlphaFoldDB" id="A0A3R8Q5Z3"/>
<proteinExistence type="predicted"/>
<keyword evidence="1" id="KW-0808">Transferase</keyword>
<dbReference type="GO" id="GO:0032259">
    <property type="term" value="P:methylation"/>
    <property type="evidence" value="ECO:0007669"/>
    <property type="project" value="UniProtKB-KW"/>
</dbReference>
<accession>A0A3R8Q5Z3</accession>
<dbReference type="Pfam" id="PF04672">
    <property type="entry name" value="Methyltransf_19"/>
    <property type="match status" value="1"/>
</dbReference>
<dbReference type="GO" id="GO:0008168">
    <property type="term" value="F:methyltransferase activity"/>
    <property type="evidence" value="ECO:0007669"/>
    <property type="project" value="UniProtKB-KW"/>
</dbReference>
<protein>
    <submittedName>
        <fullName evidence="1">Methyltransferase</fullName>
    </submittedName>
</protein>
<reference evidence="1 2" key="1">
    <citation type="submission" date="2018-11" db="EMBL/GenBank/DDBJ databases">
        <title>Saccharopolyspora rhizosphaerae sp. nov., an actinomycete isolated from rhizosphere soil in Thailand.</title>
        <authorList>
            <person name="Intra B."/>
            <person name="Euanorasetr J."/>
            <person name="Take A."/>
            <person name="Inahashi Y."/>
            <person name="Mori M."/>
            <person name="Panbangred W."/>
            <person name="Matsumoto A."/>
        </authorList>
    </citation>
    <scope>NUCLEOTIDE SEQUENCE [LARGE SCALE GENOMIC DNA]</scope>
    <source>
        <strain evidence="1 2">H219</strain>
    </source>
</reference>